<dbReference type="InParanoid" id="A0A2P6NFE7"/>
<dbReference type="AlphaFoldDB" id="A0A2P6NFE7"/>
<protein>
    <submittedName>
        <fullName evidence="1">Uncharacterized protein</fullName>
    </submittedName>
</protein>
<evidence type="ECO:0000313" key="2">
    <source>
        <dbReference type="Proteomes" id="UP000241769"/>
    </source>
</evidence>
<proteinExistence type="predicted"/>
<name>A0A2P6NFE7_9EUKA</name>
<keyword evidence="2" id="KW-1185">Reference proteome</keyword>
<accession>A0A2P6NFE7</accession>
<gene>
    <name evidence="1" type="ORF">PROFUN_10043</name>
</gene>
<organism evidence="1 2">
    <name type="scientific">Planoprotostelium fungivorum</name>
    <dbReference type="NCBI Taxonomy" id="1890364"/>
    <lineage>
        <taxon>Eukaryota</taxon>
        <taxon>Amoebozoa</taxon>
        <taxon>Evosea</taxon>
        <taxon>Variosea</taxon>
        <taxon>Cavosteliida</taxon>
        <taxon>Cavosteliaceae</taxon>
        <taxon>Planoprotostelium</taxon>
    </lineage>
</organism>
<dbReference type="Proteomes" id="UP000241769">
    <property type="component" value="Unassembled WGS sequence"/>
</dbReference>
<reference evidence="1 2" key="1">
    <citation type="journal article" date="2018" name="Genome Biol. Evol.">
        <title>Multiple Roots of Fruiting Body Formation in Amoebozoa.</title>
        <authorList>
            <person name="Hillmann F."/>
            <person name="Forbes G."/>
            <person name="Novohradska S."/>
            <person name="Ferling I."/>
            <person name="Riege K."/>
            <person name="Groth M."/>
            <person name="Westermann M."/>
            <person name="Marz M."/>
            <person name="Spaller T."/>
            <person name="Winckler T."/>
            <person name="Schaap P."/>
            <person name="Glockner G."/>
        </authorList>
    </citation>
    <scope>NUCLEOTIDE SEQUENCE [LARGE SCALE GENOMIC DNA]</scope>
    <source>
        <strain evidence="1 2">Jena</strain>
    </source>
</reference>
<comment type="caution">
    <text evidence="1">The sequence shown here is derived from an EMBL/GenBank/DDBJ whole genome shotgun (WGS) entry which is preliminary data.</text>
</comment>
<sequence>MPLFFVLLTNEAHIPHQITRLSLSLPTFSSTLTADRTPQLLVITCSYIGSASQRSVNSDTVTPLGTAFKE</sequence>
<evidence type="ECO:0000313" key="1">
    <source>
        <dbReference type="EMBL" id="PRP82679.1"/>
    </source>
</evidence>
<dbReference type="EMBL" id="MDYQ01000098">
    <property type="protein sequence ID" value="PRP82679.1"/>
    <property type="molecule type" value="Genomic_DNA"/>
</dbReference>